<keyword evidence="9" id="KW-1185">Reference proteome</keyword>
<comment type="caution">
    <text evidence="8">The sequence shown here is derived from an EMBL/GenBank/DDBJ whole genome shotgun (WGS) entry which is preliminary data.</text>
</comment>
<feature type="transmembrane region" description="Helical" evidence="6">
    <location>
        <begin position="148"/>
        <end position="168"/>
    </location>
</feature>
<evidence type="ECO:0000313" key="8">
    <source>
        <dbReference type="EMBL" id="GAA1905518.1"/>
    </source>
</evidence>
<evidence type="ECO:0000256" key="3">
    <source>
        <dbReference type="ARBA" id="ARBA00022989"/>
    </source>
</evidence>
<evidence type="ECO:0000256" key="4">
    <source>
        <dbReference type="ARBA" id="ARBA00023136"/>
    </source>
</evidence>
<dbReference type="EMBL" id="BAAAMJ010000010">
    <property type="protein sequence ID" value="GAA1905518.1"/>
    <property type="molecule type" value="Genomic_DNA"/>
</dbReference>
<feature type="transmembrane region" description="Helical" evidence="6">
    <location>
        <begin position="120"/>
        <end position="142"/>
    </location>
</feature>
<evidence type="ECO:0000256" key="5">
    <source>
        <dbReference type="SAM" id="MobiDB-lite"/>
    </source>
</evidence>
<dbReference type="RefSeq" id="WP_344259662.1">
    <property type="nucleotide sequence ID" value="NZ_BAAAMJ010000010.1"/>
</dbReference>
<keyword evidence="4 6" id="KW-0472">Membrane</keyword>
<feature type="domain" description="Methylamine utilisation protein MauE" evidence="7">
    <location>
        <begin position="5"/>
        <end position="135"/>
    </location>
</feature>
<dbReference type="InterPro" id="IPR009908">
    <property type="entry name" value="Methylamine_util_MauE"/>
</dbReference>
<feature type="transmembrane region" description="Helical" evidence="6">
    <location>
        <begin position="74"/>
        <end position="93"/>
    </location>
</feature>
<organism evidence="8 9">
    <name type="scientific">Streptomyces sodiiphilus</name>
    <dbReference type="NCBI Taxonomy" id="226217"/>
    <lineage>
        <taxon>Bacteria</taxon>
        <taxon>Bacillati</taxon>
        <taxon>Actinomycetota</taxon>
        <taxon>Actinomycetes</taxon>
        <taxon>Kitasatosporales</taxon>
        <taxon>Streptomycetaceae</taxon>
        <taxon>Streptomyces</taxon>
    </lineage>
</organism>
<reference evidence="9" key="1">
    <citation type="journal article" date="2019" name="Int. J. Syst. Evol. Microbiol.">
        <title>The Global Catalogue of Microorganisms (GCM) 10K type strain sequencing project: providing services to taxonomists for standard genome sequencing and annotation.</title>
        <authorList>
            <consortium name="The Broad Institute Genomics Platform"/>
            <consortium name="The Broad Institute Genome Sequencing Center for Infectious Disease"/>
            <person name="Wu L."/>
            <person name="Ma J."/>
        </authorList>
    </citation>
    <scope>NUCLEOTIDE SEQUENCE [LARGE SCALE GENOMIC DNA]</scope>
    <source>
        <strain evidence="9">JCM 13581</strain>
    </source>
</reference>
<dbReference type="Proteomes" id="UP001501303">
    <property type="component" value="Unassembled WGS sequence"/>
</dbReference>
<sequence>MVTFLAPVAAGIVLLSLLAGCAAHLTKPGSLPAALRAHRIVPDALVPAVARAVPAAEGLLGAGGAALLVAGHRAGLASVLAAAALLCAGYAAYSRHALAAGRAGSPCGCSRTEVPLSGWVAGRALALALLAAAAAALTAAGAQPPAGAAQWAVVVLAAAASTALLWSLPAAMHQPAPPRPAPGPHARHRPAVLPGGTP</sequence>
<comment type="subcellular location">
    <subcellularLocation>
        <location evidence="1">Membrane</location>
        <topology evidence="1">Multi-pass membrane protein</topology>
    </subcellularLocation>
</comment>
<evidence type="ECO:0000259" key="7">
    <source>
        <dbReference type="Pfam" id="PF07291"/>
    </source>
</evidence>
<gene>
    <name evidence="8" type="ORF">GCM10009716_14270</name>
</gene>
<feature type="region of interest" description="Disordered" evidence="5">
    <location>
        <begin position="175"/>
        <end position="198"/>
    </location>
</feature>
<keyword evidence="2 6" id="KW-0812">Transmembrane</keyword>
<name>A0ABP5A7W4_9ACTN</name>
<evidence type="ECO:0000313" key="9">
    <source>
        <dbReference type="Proteomes" id="UP001501303"/>
    </source>
</evidence>
<evidence type="ECO:0000256" key="6">
    <source>
        <dbReference type="SAM" id="Phobius"/>
    </source>
</evidence>
<evidence type="ECO:0000256" key="1">
    <source>
        <dbReference type="ARBA" id="ARBA00004141"/>
    </source>
</evidence>
<protein>
    <recommendedName>
        <fullName evidence="7">Methylamine utilisation protein MauE domain-containing protein</fullName>
    </recommendedName>
</protein>
<evidence type="ECO:0000256" key="2">
    <source>
        <dbReference type="ARBA" id="ARBA00022692"/>
    </source>
</evidence>
<proteinExistence type="predicted"/>
<dbReference type="Pfam" id="PF07291">
    <property type="entry name" value="MauE"/>
    <property type="match status" value="1"/>
</dbReference>
<accession>A0ABP5A7W4</accession>
<keyword evidence="3 6" id="KW-1133">Transmembrane helix</keyword>